<proteinExistence type="predicted"/>
<organism evidence="1 2">
    <name type="scientific">Hathewaya proteolytica DSM 3090</name>
    <dbReference type="NCBI Taxonomy" id="1121331"/>
    <lineage>
        <taxon>Bacteria</taxon>
        <taxon>Bacillati</taxon>
        <taxon>Bacillota</taxon>
        <taxon>Clostridia</taxon>
        <taxon>Eubacteriales</taxon>
        <taxon>Clostridiaceae</taxon>
        <taxon>Hathewaya</taxon>
    </lineage>
</organism>
<dbReference type="Gene3D" id="3.40.1440.10">
    <property type="entry name" value="GIY-YIG endonuclease"/>
    <property type="match status" value="1"/>
</dbReference>
<dbReference type="AlphaFoldDB" id="A0A1M6L257"/>
<dbReference type="EMBL" id="FRAD01000005">
    <property type="protein sequence ID" value="SHJ65311.1"/>
    <property type="molecule type" value="Genomic_DNA"/>
</dbReference>
<sequence length="170" mass="20153">MEEILNYNSKLRRNEGVYAIHVVDAESDTNYVYIGSGYLGDRLSGNISKLKRNVHDCKVLQEKYNQFQNVKVEVLEVLGRSENETLFARDIEQDWIDYYRRIDGCVVLNKRRTFVNKKPYSYKLTEDDVREIRALYKNSKVSKEDIIKEYGISYSHLGNIIHYRKWKDVV</sequence>
<keyword evidence="2" id="KW-1185">Reference proteome</keyword>
<evidence type="ECO:0000313" key="2">
    <source>
        <dbReference type="Proteomes" id="UP000183952"/>
    </source>
</evidence>
<accession>A0A1M6L257</accession>
<dbReference type="Proteomes" id="UP000183952">
    <property type="component" value="Unassembled WGS sequence"/>
</dbReference>
<dbReference type="RefSeq" id="WP_072902163.1">
    <property type="nucleotide sequence ID" value="NZ_FRAD01000005.1"/>
</dbReference>
<reference evidence="1 2" key="1">
    <citation type="submission" date="2016-11" db="EMBL/GenBank/DDBJ databases">
        <authorList>
            <person name="Jaros S."/>
            <person name="Januszkiewicz K."/>
            <person name="Wedrychowicz H."/>
        </authorList>
    </citation>
    <scope>NUCLEOTIDE SEQUENCE [LARGE SCALE GENOMIC DNA]</scope>
    <source>
        <strain evidence="1 2">DSM 3090</strain>
    </source>
</reference>
<name>A0A1M6L257_9CLOT</name>
<dbReference type="InterPro" id="IPR035901">
    <property type="entry name" value="GIY-YIG_endonuc_sf"/>
</dbReference>
<protein>
    <recommendedName>
        <fullName evidence="3">GIY-YIG catalytic domain-containing protein</fullName>
    </recommendedName>
</protein>
<evidence type="ECO:0008006" key="3">
    <source>
        <dbReference type="Google" id="ProtNLM"/>
    </source>
</evidence>
<dbReference type="OrthoDB" id="9813552at2"/>
<gene>
    <name evidence="1" type="ORF">SAMN02745248_00595</name>
</gene>
<dbReference type="STRING" id="1121331.SAMN02745248_00595"/>
<evidence type="ECO:0000313" key="1">
    <source>
        <dbReference type="EMBL" id="SHJ65311.1"/>
    </source>
</evidence>